<dbReference type="OrthoDB" id="9810617at2"/>
<comment type="caution">
    <text evidence="2">The sequence shown here is derived from an EMBL/GenBank/DDBJ whole genome shotgun (WGS) entry which is preliminary data.</text>
</comment>
<dbReference type="GO" id="GO:0034599">
    <property type="term" value="P:cellular response to oxidative stress"/>
    <property type="evidence" value="ECO:0007669"/>
    <property type="project" value="InterPro"/>
</dbReference>
<sequence length="198" mass="21915">MSDFKDLLTKRRSQYAIGANTDVTAADVTAALNEVIPQVPSAFNSQATRVVVVSGENNVKLWELIKNVQKDVLDEATLNYMTPIMDGARDAVGTILFFEDRDAVESGIPANEERRLIYKNYASANAQLTTWLTLTELGLGANLQHFNIGYEQGFDRSIRELLDLSESWELIAQMPFGSIEAPAADKETIASSELVIER</sequence>
<organism evidence="2 3">
    <name type="scientific">Aerococcus viridans</name>
    <dbReference type="NCBI Taxonomy" id="1377"/>
    <lineage>
        <taxon>Bacteria</taxon>
        <taxon>Bacillati</taxon>
        <taxon>Bacillota</taxon>
        <taxon>Bacilli</taxon>
        <taxon>Lactobacillales</taxon>
        <taxon>Aerococcaceae</taxon>
        <taxon>Aerococcus</taxon>
    </lineage>
</organism>
<evidence type="ECO:0000313" key="3">
    <source>
        <dbReference type="Proteomes" id="UP000235701"/>
    </source>
</evidence>
<reference evidence="2 3" key="1">
    <citation type="submission" date="2017-09" db="EMBL/GenBank/DDBJ databases">
        <title>Bacterial strain isolated from the female urinary microbiota.</title>
        <authorList>
            <person name="Thomas-White K."/>
            <person name="Kumar N."/>
            <person name="Forster S."/>
            <person name="Putonti C."/>
            <person name="Lawley T."/>
            <person name="Wolfe A.J."/>
        </authorList>
    </citation>
    <scope>NUCLEOTIDE SEQUENCE [LARGE SCALE GENOMIC DNA]</scope>
    <source>
        <strain evidence="2 3">UMB0240</strain>
    </source>
</reference>
<dbReference type="GO" id="GO:0016491">
    <property type="term" value="F:oxidoreductase activity"/>
    <property type="evidence" value="ECO:0007669"/>
    <property type="project" value="InterPro"/>
</dbReference>
<dbReference type="InterPro" id="IPR000415">
    <property type="entry name" value="Nitroreductase-like"/>
</dbReference>
<dbReference type="SUPFAM" id="SSF55469">
    <property type="entry name" value="FMN-dependent nitroreductase-like"/>
    <property type="match status" value="1"/>
</dbReference>
<protein>
    <submittedName>
        <fullName evidence="2">Nitroreductase</fullName>
    </submittedName>
</protein>
<dbReference type="PANTHER" id="PTHR43035:SF1">
    <property type="entry name" value="FATTY ACID REPRESSION MUTANT PROTEIN 2-RELATED"/>
    <property type="match status" value="1"/>
</dbReference>
<name>A0A2N6UCE1_9LACT</name>
<feature type="domain" description="Nitroreductase" evidence="1">
    <location>
        <begin position="9"/>
        <end position="177"/>
    </location>
</feature>
<dbReference type="PANTHER" id="PTHR43035">
    <property type="entry name" value="FATTY ACID REPRESSION MUTANT PROTEIN 2-RELATED"/>
    <property type="match status" value="1"/>
</dbReference>
<dbReference type="InterPro" id="IPR033877">
    <property type="entry name" value="Frm2/Hbn1"/>
</dbReference>
<dbReference type="RefSeq" id="WP_102199459.1">
    <property type="nucleotide sequence ID" value="NZ_PNHQ01000022.1"/>
</dbReference>
<evidence type="ECO:0000313" key="2">
    <source>
        <dbReference type="EMBL" id="PMC79219.1"/>
    </source>
</evidence>
<keyword evidence="3" id="KW-1185">Reference proteome</keyword>
<dbReference type="Proteomes" id="UP000235701">
    <property type="component" value="Unassembled WGS sequence"/>
</dbReference>
<dbReference type="EMBL" id="PNHQ01000022">
    <property type="protein sequence ID" value="PMC79219.1"/>
    <property type="molecule type" value="Genomic_DNA"/>
</dbReference>
<dbReference type="InterPro" id="IPR029479">
    <property type="entry name" value="Nitroreductase"/>
</dbReference>
<dbReference type="Pfam" id="PF00881">
    <property type="entry name" value="Nitroreductase"/>
    <property type="match status" value="1"/>
</dbReference>
<accession>A0A2N6UCE1</accession>
<gene>
    <name evidence="2" type="ORF">CJ191_07965</name>
</gene>
<proteinExistence type="predicted"/>
<dbReference type="AlphaFoldDB" id="A0A2N6UCE1"/>
<evidence type="ECO:0000259" key="1">
    <source>
        <dbReference type="Pfam" id="PF00881"/>
    </source>
</evidence>
<dbReference type="Gene3D" id="3.40.109.10">
    <property type="entry name" value="NADH Oxidase"/>
    <property type="match status" value="1"/>
</dbReference>